<keyword evidence="1" id="KW-0812">Transmembrane</keyword>
<sequence length="55" mass="6355">MKEKLYRFLAGRYGMDDLNKFLFALEILLIVLSFFVPNVIIAEYSKVAEPSNPTK</sequence>
<evidence type="ECO:0000256" key="1">
    <source>
        <dbReference type="SAM" id="Phobius"/>
    </source>
</evidence>
<dbReference type="KEGG" id="euc:EC1_02860"/>
<dbReference type="HOGENOM" id="CLU_3025556_0_0_9"/>
<evidence type="ECO:0000313" key="2">
    <source>
        <dbReference type="EMBL" id="CBK88025.1"/>
    </source>
</evidence>
<reference evidence="2 3" key="1">
    <citation type="submission" date="2010-03" db="EMBL/GenBank/DDBJ databases">
        <title>The genome sequence of Eubacterium cylindroides T2-87.</title>
        <authorList>
            <consortium name="metaHIT consortium -- http://www.metahit.eu/"/>
            <person name="Pajon A."/>
            <person name="Turner K."/>
            <person name="Parkhill J."/>
            <person name="Duncan S."/>
            <person name="Flint H."/>
        </authorList>
    </citation>
    <scope>NUCLEOTIDE SEQUENCE [LARGE SCALE GENOMIC DNA]</scope>
    <source>
        <strain evidence="2 3">T2-87</strain>
    </source>
</reference>
<protein>
    <recommendedName>
        <fullName evidence="4">ABC transporter permease</fullName>
    </recommendedName>
</protein>
<dbReference type="EMBL" id="FP929041">
    <property type="protein sequence ID" value="CBK88025.1"/>
    <property type="molecule type" value="Genomic_DNA"/>
</dbReference>
<gene>
    <name evidence="2" type="ORF">EC1_02860</name>
</gene>
<organism evidence="2 3">
    <name type="scientific">Faecalitalea cylindroides T2-87</name>
    <dbReference type="NCBI Taxonomy" id="717960"/>
    <lineage>
        <taxon>Bacteria</taxon>
        <taxon>Bacillati</taxon>
        <taxon>Bacillota</taxon>
        <taxon>Erysipelotrichia</taxon>
        <taxon>Erysipelotrichales</taxon>
        <taxon>Erysipelotrichaceae</taxon>
        <taxon>Faecalitalea</taxon>
    </lineage>
</organism>
<feature type="transmembrane region" description="Helical" evidence="1">
    <location>
        <begin position="21"/>
        <end position="41"/>
    </location>
</feature>
<evidence type="ECO:0008006" key="4">
    <source>
        <dbReference type="Google" id="ProtNLM"/>
    </source>
</evidence>
<name>D4JCV3_9FIRM</name>
<dbReference type="AlphaFoldDB" id="D4JCV3"/>
<dbReference type="STRING" id="717960.EC1_02860"/>
<keyword evidence="1" id="KW-0472">Membrane</keyword>
<accession>D4JCV3</accession>
<reference evidence="2 3" key="2">
    <citation type="submission" date="2010-03" db="EMBL/GenBank/DDBJ databases">
        <authorList>
            <person name="Pajon A."/>
        </authorList>
    </citation>
    <scope>NUCLEOTIDE SEQUENCE [LARGE SCALE GENOMIC DNA]</scope>
    <source>
        <strain evidence="2 3">T2-87</strain>
    </source>
</reference>
<dbReference type="Proteomes" id="UP000008801">
    <property type="component" value="Chromosome"/>
</dbReference>
<keyword evidence="1" id="KW-1133">Transmembrane helix</keyword>
<proteinExistence type="predicted"/>
<evidence type="ECO:0000313" key="3">
    <source>
        <dbReference type="Proteomes" id="UP000008801"/>
    </source>
</evidence>